<evidence type="ECO:0000259" key="4">
    <source>
        <dbReference type="Pfam" id="PF01258"/>
    </source>
</evidence>
<keyword evidence="1" id="KW-0479">Metal-binding</keyword>
<dbReference type="Proteomes" id="UP000062768">
    <property type="component" value="Chromosome I"/>
</dbReference>
<keyword evidence="2" id="KW-0863">Zinc-finger</keyword>
<evidence type="ECO:0000256" key="2">
    <source>
        <dbReference type="ARBA" id="ARBA00022771"/>
    </source>
</evidence>
<dbReference type="InterPro" id="IPR000962">
    <property type="entry name" value="Znf_DskA_TraR"/>
</dbReference>
<accession>A0A0S4FSI1</accession>
<dbReference type="PATRIC" id="fig|2162.10.peg.2458"/>
<proteinExistence type="predicted"/>
<dbReference type="PANTHER" id="PTHR39418:SF1">
    <property type="entry name" value="DEHYDROGENASE"/>
    <property type="match status" value="1"/>
</dbReference>
<name>A0A0S4FSI1_METFO</name>
<protein>
    <recommendedName>
        <fullName evidence="4">Zinc finger DksA/TraR C4-type domain-containing protein</fullName>
    </recommendedName>
</protein>
<evidence type="ECO:0000313" key="5">
    <source>
        <dbReference type="EMBL" id="CEL25996.1"/>
    </source>
</evidence>
<reference evidence="5" key="1">
    <citation type="submission" date="2014-09" db="EMBL/GenBank/DDBJ databases">
        <authorList>
            <person name="Wibberg D."/>
        </authorList>
    </citation>
    <scope>NUCLEOTIDE SEQUENCE [LARGE SCALE GENOMIC DNA]</scope>
    <source>
        <strain evidence="5">Mb9</strain>
    </source>
</reference>
<organism evidence="5 6">
    <name type="scientific">Methanobacterium formicicum</name>
    <dbReference type="NCBI Taxonomy" id="2162"/>
    <lineage>
        <taxon>Archaea</taxon>
        <taxon>Methanobacteriati</taxon>
        <taxon>Methanobacteriota</taxon>
        <taxon>Methanomada group</taxon>
        <taxon>Methanobacteria</taxon>
        <taxon>Methanobacteriales</taxon>
        <taxon>Methanobacteriaceae</taxon>
        <taxon>Methanobacterium</taxon>
    </lineage>
</organism>
<evidence type="ECO:0000313" key="6">
    <source>
        <dbReference type="Proteomes" id="UP000062768"/>
    </source>
</evidence>
<gene>
    <name evidence="5" type="ORF">MB9_2386</name>
</gene>
<dbReference type="GO" id="GO:0008270">
    <property type="term" value="F:zinc ion binding"/>
    <property type="evidence" value="ECO:0007669"/>
    <property type="project" value="UniProtKB-KW"/>
</dbReference>
<feature type="domain" description="Zinc finger DksA/TraR C4-type" evidence="4">
    <location>
        <begin position="53"/>
        <end position="89"/>
    </location>
</feature>
<dbReference type="Pfam" id="PF01258">
    <property type="entry name" value="zf-dskA_traR"/>
    <property type="match status" value="1"/>
</dbReference>
<evidence type="ECO:0000256" key="1">
    <source>
        <dbReference type="ARBA" id="ARBA00022723"/>
    </source>
</evidence>
<dbReference type="AlphaFoldDB" id="A0A0S4FSI1"/>
<keyword evidence="6" id="KW-1185">Reference proteome</keyword>
<keyword evidence="3" id="KW-0862">Zinc</keyword>
<dbReference type="EMBL" id="LN734822">
    <property type="protein sequence ID" value="CEL25996.1"/>
    <property type="molecule type" value="Genomic_DNA"/>
</dbReference>
<dbReference type="InterPro" id="IPR053194">
    <property type="entry name" value="tRNA_methyltr_O"/>
</dbReference>
<evidence type="ECO:0000256" key="3">
    <source>
        <dbReference type="ARBA" id="ARBA00022833"/>
    </source>
</evidence>
<sequence length="90" mass="10659">MHEKRHFQVLRPREMDEFVKAKDALTERILEIPVEELFKVESVEMEFPEEARIFKSIYCAQCGEPVAEHRARVENGEIVCIPCFNEYSRT</sequence>
<dbReference type="PANTHER" id="PTHR39418">
    <property type="entry name" value="DEHYDROGENASE-RELATED"/>
    <property type="match status" value="1"/>
</dbReference>